<keyword evidence="2" id="KW-0732">Signal</keyword>
<dbReference type="RefSeq" id="WP_037649872.1">
    <property type="nucleotide sequence ID" value="NZ_BAABTN010000013.1"/>
</dbReference>
<name>A0A4D4M0U9_STRAX</name>
<organism evidence="3 6">
    <name type="scientific">Streptomyces avermitilis</name>
    <dbReference type="NCBI Taxonomy" id="33903"/>
    <lineage>
        <taxon>Bacteria</taxon>
        <taxon>Bacillati</taxon>
        <taxon>Actinomycetota</taxon>
        <taxon>Actinomycetes</taxon>
        <taxon>Kitasatosporales</taxon>
        <taxon>Streptomycetaceae</taxon>
        <taxon>Streptomyces</taxon>
    </lineage>
</organism>
<evidence type="ECO:0000313" key="5">
    <source>
        <dbReference type="Proteomes" id="UP000299211"/>
    </source>
</evidence>
<reference evidence="3 6" key="2">
    <citation type="submission" date="2019-04" db="EMBL/GenBank/DDBJ databases">
        <title>Draft genome sequences of Streptomyces avermitilis NBRC 14893.</title>
        <authorList>
            <person name="Komaki H."/>
            <person name="Tamura T."/>
            <person name="Hosoyama A."/>
        </authorList>
    </citation>
    <scope>NUCLEOTIDE SEQUENCE [LARGE SCALE GENOMIC DNA]</scope>
    <source>
        <strain evidence="3 6">NBRC 14893</strain>
    </source>
</reference>
<comment type="caution">
    <text evidence="3">The sequence shown here is derived from an EMBL/GenBank/DDBJ whole genome shotgun (WGS) entry which is preliminary data.</text>
</comment>
<accession>A0A4D4M0U9</accession>
<proteinExistence type="predicted"/>
<dbReference type="GeneID" id="41542279"/>
<evidence type="ECO:0000313" key="3">
    <source>
        <dbReference type="EMBL" id="GDY65318.1"/>
    </source>
</evidence>
<feature type="chain" id="PRO_5044088948" description="Secreted protein" evidence="2">
    <location>
        <begin position="25"/>
        <end position="314"/>
    </location>
</feature>
<gene>
    <name evidence="3" type="ORF">SAV14893_047110</name>
    <name evidence="4" type="ORF">SAV31267_039550</name>
</gene>
<feature type="region of interest" description="Disordered" evidence="1">
    <location>
        <begin position="80"/>
        <end position="100"/>
    </location>
</feature>
<protein>
    <recommendedName>
        <fullName evidence="7">Secreted protein</fullName>
    </recommendedName>
</protein>
<dbReference type="Proteomes" id="UP000302139">
    <property type="component" value="Unassembled WGS sequence"/>
</dbReference>
<sequence>MSTLPARRAAVPTALAVLFASVLAGCSLDGAAGHGPAASEPPDVRPLSGAASFSHAQAVRLHDLEEQAIAPCMAARGQRYTPQPRVASARSEETNPYGLLGPRKAAADGYGIVGEYLYLRSSPPPSGDESRAPAWRRALTGTAKHRVSVRLPDGSRVEYFADGCVARARAEVYGADWDRTEPVVAALSTRVLAAVEKDPDYRAAIRRWSACMAETGHPADDPQASRARLNGRLAKAAADPTSLRALGREEIRTATADARCQARAELAKTIGRVQRSVEKRVLSAAERGVVARHVAAKRDVLKASMTSGASRSGR</sequence>
<evidence type="ECO:0000313" key="6">
    <source>
        <dbReference type="Proteomes" id="UP000302139"/>
    </source>
</evidence>
<evidence type="ECO:0000256" key="1">
    <source>
        <dbReference type="SAM" id="MobiDB-lite"/>
    </source>
</evidence>
<reference evidence="4 5" key="1">
    <citation type="submission" date="2019-04" db="EMBL/GenBank/DDBJ databases">
        <title>Draft genome sequences of Streptomyces avermitilis ATCC 31267.</title>
        <authorList>
            <person name="Komaki H."/>
            <person name="Tamura T."/>
            <person name="Hosoyama A."/>
        </authorList>
    </citation>
    <scope>NUCLEOTIDE SEQUENCE [LARGE SCALE GENOMIC DNA]</scope>
    <source>
        <strain evidence="4 5">ATCC 31267</strain>
    </source>
</reference>
<dbReference type="AlphaFoldDB" id="A0A4D4M0U9"/>
<feature type="signal peptide" evidence="2">
    <location>
        <begin position="1"/>
        <end position="24"/>
    </location>
</feature>
<evidence type="ECO:0008006" key="7">
    <source>
        <dbReference type="Google" id="ProtNLM"/>
    </source>
</evidence>
<evidence type="ECO:0000256" key="2">
    <source>
        <dbReference type="SAM" id="SignalP"/>
    </source>
</evidence>
<dbReference type="EMBL" id="BJHY01000001">
    <property type="protein sequence ID" value="GDY74470.1"/>
    <property type="molecule type" value="Genomic_DNA"/>
</dbReference>
<dbReference type="EMBL" id="BJHX01000001">
    <property type="protein sequence ID" value="GDY65318.1"/>
    <property type="molecule type" value="Genomic_DNA"/>
</dbReference>
<dbReference type="STRING" id="33903.AQJ43_25435"/>
<dbReference type="PROSITE" id="PS51257">
    <property type="entry name" value="PROKAR_LIPOPROTEIN"/>
    <property type="match status" value="1"/>
</dbReference>
<dbReference type="Proteomes" id="UP000299211">
    <property type="component" value="Unassembled WGS sequence"/>
</dbReference>
<evidence type="ECO:0000313" key="4">
    <source>
        <dbReference type="EMBL" id="GDY74470.1"/>
    </source>
</evidence>